<reference evidence="3 4" key="1">
    <citation type="submission" date="2020-08" db="EMBL/GenBank/DDBJ databases">
        <title>Acidobacteriota in marine sediments use diverse sulfur dissimilation pathways.</title>
        <authorList>
            <person name="Wasmund K."/>
        </authorList>
    </citation>
    <scope>NUCLEOTIDE SEQUENCE [LARGE SCALE GENOMIC DNA]</scope>
    <source>
        <strain evidence="3">MAG AM4</strain>
    </source>
</reference>
<gene>
    <name evidence="3" type="ORF">IFK94_03235</name>
</gene>
<feature type="signal peptide" evidence="1">
    <location>
        <begin position="1"/>
        <end position="24"/>
    </location>
</feature>
<feature type="domain" description="Metallo-beta-lactamase" evidence="2">
    <location>
        <begin position="59"/>
        <end position="251"/>
    </location>
</feature>
<dbReference type="Gene3D" id="3.60.15.10">
    <property type="entry name" value="Ribonuclease Z/Hydroxyacylglutathione hydrolase-like"/>
    <property type="match status" value="1"/>
</dbReference>
<evidence type="ECO:0000256" key="1">
    <source>
        <dbReference type="SAM" id="SignalP"/>
    </source>
</evidence>
<keyword evidence="1" id="KW-0732">Signal</keyword>
<proteinExistence type="predicted"/>
<feature type="chain" id="PRO_5035323768" evidence="1">
    <location>
        <begin position="25"/>
        <end position="331"/>
    </location>
</feature>
<name>A0A8J6Y4M6_9BACT</name>
<dbReference type="CDD" id="cd16282">
    <property type="entry name" value="metallo-hydrolase-like_MBL-fold"/>
    <property type="match status" value="1"/>
</dbReference>
<dbReference type="InterPro" id="IPR001279">
    <property type="entry name" value="Metallo-B-lactamas"/>
</dbReference>
<sequence length="331" mass="36609">MSLSRRAVLPILILAVAAVVPVAAQEPEEVPAGDAAVFQVRTISRGIHLFRPLQPTGRHTNSLVIERRDGLLVVDAQPTKEAALDLLAAIRGVTTAPLRYLVFTHPHVEASGGSDAFPPEVLRIASRGYRDSVADPEFGYQSEWRSYRGIPEPPESAEAGPEPQRRPVATLTLMGRTRLEDPLHPIVLLPVPHTHSPGDLLVYEPRAEIVAVGDLVFNNRNPYAGHARVKSWISQLNQLLTLNPKTIVPLRGGAVDVARVRNQRDALRWLKKQVEEQVAERVEGQKIPAAVLKLKDADRYFNTAVAPSNLPLLVQRLVDEVRKERREQGLE</sequence>
<organism evidence="3 4">
    <name type="scientific">Candidatus Polarisedimenticola svalbardensis</name>
    <dbReference type="NCBI Taxonomy" id="2886004"/>
    <lineage>
        <taxon>Bacteria</taxon>
        <taxon>Pseudomonadati</taxon>
        <taxon>Acidobacteriota</taxon>
        <taxon>Candidatus Polarisedimenticolia</taxon>
        <taxon>Candidatus Polarisedimenticolales</taxon>
        <taxon>Candidatus Polarisedimenticolaceae</taxon>
        <taxon>Candidatus Polarisedimenticola</taxon>
    </lineage>
</organism>
<dbReference type="PANTHER" id="PTHR42951">
    <property type="entry name" value="METALLO-BETA-LACTAMASE DOMAIN-CONTAINING"/>
    <property type="match status" value="1"/>
</dbReference>
<dbReference type="Pfam" id="PF00753">
    <property type="entry name" value="Lactamase_B"/>
    <property type="match status" value="1"/>
</dbReference>
<protein>
    <submittedName>
        <fullName evidence="3">MBL fold metallo-hydrolase</fullName>
    </submittedName>
</protein>
<dbReference type="SUPFAM" id="SSF56281">
    <property type="entry name" value="Metallo-hydrolase/oxidoreductase"/>
    <property type="match status" value="1"/>
</dbReference>
<evidence type="ECO:0000313" key="3">
    <source>
        <dbReference type="EMBL" id="MBD3867115.1"/>
    </source>
</evidence>
<dbReference type="EMBL" id="JACXWD010000006">
    <property type="protein sequence ID" value="MBD3867115.1"/>
    <property type="molecule type" value="Genomic_DNA"/>
</dbReference>
<evidence type="ECO:0000259" key="2">
    <source>
        <dbReference type="SMART" id="SM00849"/>
    </source>
</evidence>
<accession>A0A8J6Y4M6</accession>
<dbReference type="InterPro" id="IPR050855">
    <property type="entry name" value="NDM-1-like"/>
</dbReference>
<dbReference type="AlphaFoldDB" id="A0A8J6Y4M6"/>
<dbReference type="Proteomes" id="UP000648239">
    <property type="component" value="Unassembled WGS sequence"/>
</dbReference>
<dbReference type="PANTHER" id="PTHR42951:SF20">
    <property type="entry name" value="BETA LACTAMASE"/>
    <property type="match status" value="1"/>
</dbReference>
<comment type="caution">
    <text evidence="3">The sequence shown here is derived from an EMBL/GenBank/DDBJ whole genome shotgun (WGS) entry which is preliminary data.</text>
</comment>
<dbReference type="InterPro" id="IPR036866">
    <property type="entry name" value="RibonucZ/Hydroxyglut_hydro"/>
</dbReference>
<dbReference type="SMART" id="SM00849">
    <property type="entry name" value="Lactamase_B"/>
    <property type="match status" value="1"/>
</dbReference>
<evidence type="ECO:0000313" key="4">
    <source>
        <dbReference type="Proteomes" id="UP000648239"/>
    </source>
</evidence>